<dbReference type="Gene3D" id="3.30.1320.10">
    <property type="match status" value="1"/>
</dbReference>
<comment type="caution">
    <text evidence="5">The sequence shown here is derived from an EMBL/GenBank/DDBJ whole genome shotgun (WGS) entry which is preliminary data.</text>
</comment>
<gene>
    <name evidence="3" type="primary">rpsP</name>
    <name evidence="5" type="ORF">GCM10011589_27310</name>
</gene>
<evidence type="ECO:0000313" key="6">
    <source>
        <dbReference type="Proteomes" id="UP000648663"/>
    </source>
</evidence>
<evidence type="ECO:0000313" key="5">
    <source>
        <dbReference type="EMBL" id="GGL69510.1"/>
    </source>
</evidence>
<dbReference type="SUPFAM" id="SSF54565">
    <property type="entry name" value="Ribosomal protein S16"/>
    <property type="match status" value="1"/>
</dbReference>
<dbReference type="HAMAP" id="MF_00385">
    <property type="entry name" value="Ribosomal_bS16"/>
    <property type="match status" value="1"/>
</dbReference>
<name>A0ABQ2G0Q5_9ACTN</name>
<dbReference type="Pfam" id="PF00886">
    <property type="entry name" value="Ribosomal_S16"/>
    <property type="match status" value="1"/>
</dbReference>
<feature type="compositionally biased region" description="Low complexity" evidence="4">
    <location>
        <begin position="171"/>
        <end position="195"/>
    </location>
</feature>
<evidence type="ECO:0000256" key="3">
    <source>
        <dbReference type="HAMAP-Rule" id="MF_00385"/>
    </source>
</evidence>
<evidence type="ECO:0000256" key="4">
    <source>
        <dbReference type="SAM" id="MobiDB-lite"/>
    </source>
</evidence>
<feature type="region of interest" description="Disordered" evidence="4">
    <location>
        <begin position="1"/>
        <end position="37"/>
    </location>
</feature>
<dbReference type="NCBIfam" id="TIGR00002">
    <property type="entry name" value="S16"/>
    <property type="match status" value="1"/>
</dbReference>
<feature type="region of interest" description="Disordered" evidence="4">
    <location>
        <begin position="144"/>
        <end position="195"/>
    </location>
</feature>
<sequence length="195" mass="20724">MGGPLTIPARVHRSAPAYPHASSPASNHTRSRSTPHTVATKIKLMRLGKMRAPYYRIVVADARTKRDGRSIETIGKYHPKEDPSFIEVDSERAQYWLGVGAQPTEAVAAILRVTGDWQKFKGEPAPAPMKVAAPKADKKAVYEEAARAAMNEPSADATTPKKKAAPKAADEAPAAEAPAAEPAAAEPAAAEKPAE</sequence>
<dbReference type="Proteomes" id="UP000648663">
    <property type="component" value="Unassembled WGS sequence"/>
</dbReference>
<comment type="similarity">
    <text evidence="3">Belongs to the bacterial ribosomal protein bS16 family.</text>
</comment>
<dbReference type="EMBL" id="BMMI01000005">
    <property type="protein sequence ID" value="GGL69510.1"/>
    <property type="molecule type" value="Genomic_DNA"/>
</dbReference>
<keyword evidence="2 3" id="KW-0687">Ribonucleoprotein</keyword>
<proteinExistence type="inferred from homology"/>
<dbReference type="InterPro" id="IPR023803">
    <property type="entry name" value="Ribosomal_bS16_dom_sf"/>
</dbReference>
<dbReference type="PANTHER" id="PTHR12919">
    <property type="entry name" value="30S RIBOSOMAL PROTEIN S16"/>
    <property type="match status" value="1"/>
</dbReference>
<evidence type="ECO:0000256" key="2">
    <source>
        <dbReference type="ARBA" id="ARBA00023274"/>
    </source>
</evidence>
<protein>
    <recommendedName>
        <fullName evidence="3">Small ribosomal subunit protein bS16</fullName>
    </recommendedName>
</protein>
<organism evidence="5 6">
    <name type="scientific">Modestobacter marinus</name>
    <dbReference type="NCBI Taxonomy" id="477641"/>
    <lineage>
        <taxon>Bacteria</taxon>
        <taxon>Bacillati</taxon>
        <taxon>Actinomycetota</taxon>
        <taxon>Actinomycetes</taxon>
        <taxon>Geodermatophilales</taxon>
        <taxon>Geodermatophilaceae</taxon>
        <taxon>Modestobacter</taxon>
    </lineage>
</organism>
<keyword evidence="6" id="KW-1185">Reference proteome</keyword>
<keyword evidence="1 3" id="KW-0689">Ribosomal protein</keyword>
<feature type="compositionally biased region" description="Low complexity" evidence="4">
    <location>
        <begin position="14"/>
        <end position="26"/>
    </location>
</feature>
<dbReference type="InterPro" id="IPR000307">
    <property type="entry name" value="Ribosomal_bS16"/>
</dbReference>
<evidence type="ECO:0000256" key="1">
    <source>
        <dbReference type="ARBA" id="ARBA00022980"/>
    </source>
</evidence>
<dbReference type="NCBIfam" id="NF011093">
    <property type="entry name" value="PRK14520.1"/>
    <property type="match status" value="1"/>
</dbReference>
<reference evidence="6" key="1">
    <citation type="journal article" date="2019" name="Int. J. Syst. Evol. Microbiol.">
        <title>The Global Catalogue of Microorganisms (GCM) 10K type strain sequencing project: providing services to taxonomists for standard genome sequencing and annotation.</title>
        <authorList>
            <consortium name="The Broad Institute Genomics Platform"/>
            <consortium name="The Broad Institute Genome Sequencing Center for Infectious Disease"/>
            <person name="Wu L."/>
            <person name="Ma J."/>
        </authorList>
    </citation>
    <scope>NUCLEOTIDE SEQUENCE [LARGE SCALE GENOMIC DNA]</scope>
    <source>
        <strain evidence="6">CGMCC 4.5581</strain>
    </source>
</reference>
<dbReference type="PANTHER" id="PTHR12919:SF20">
    <property type="entry name" value="SMALL RIBOSOMAL SUBUNIT PROTEIN BS16M"/>
    <property type="match status" value="1"/>
</dbReference>
<accession>A0ABQ2G0Q5</accession>